<proteinExistence type="predicted"/>
<dbReference type="EMBL" id="AP027370">
    <property type="protein sequence ID" value="BDY12619.1"/>
    <property type="molecule type" value="Genomic_DNA"/>
</dbReference>
<dbReference type="Proteomes" id="UP001321445">
    <property type="component" value="Chromosome"/>
</dbReference>
<keyword evidence="2" id="KW-1185">Reference proteome</keyword>
<gene>
    <name evidence="1" type="ORF">HCR_09310</name>
</gene>
<evidence type="ECO:0000313" key="1">
    <source>
        <dbReference type="EMBL" id="BDY12619.1"/>
    </source>
</evidence>
<evidence type="ECO:0000313" key="2">
    <source>
        <dbReference type="Proteomes" id="UP001321445"/>
    </source>
</evidence>
<reference evidence="1 2" key="1">
    <citation type="submission" date="2023-03" db="EMBL/GenBank/DDBJ databases">
        <title>Description of Hydrogenimonas sp. ISO32.</title>
        <authorList>
            <person name="Mino S."/>
            <person name="Fukazawa S."/>
            <person name="Sawabe T."/>
        </authorList>
    </citation>
    <scope>NUCLEOTIDE SEQUENCE [LARGE SCALE GENOMIC DNA]</scope>
    <source>
        <strain evidence="1 2">ISO32</strain>
    </source>
</reference>
<name>A0ABN6WU80_9BACT</name>
<sequence>MVIMDKKQTLFTYIKRVTDWKVEVKNKEVSLPLYLRTGYTFWYVTIANMDLVFAYTKEDTHDMRRYAQAYKTLREKLDSQVVFVFDYLDTRQINSLIQKHIPFVVLEKYLYLPFALMQIGTAKQSKNQLYKNERLTPDADLILIGYLDGRIRNGMMVKEVAAAIEREIRSTSEALSLLDELEYASVKKEGRSKKVHFETKSEVYERLLRKGLSPLKKSFFTSSEIFGNKAVKSGYSALAHYSALMDTGITTVAISKKAKNLLLDLDTCEEDEALYRVEVWDRDPHTFAQRNVINPLYVLRQFKNDDDERVQYALKEIEEKIKQKWNNR</sequence>
<accession>A0ABN6WU80</accession>
<organism evidence="1 2">
    <name type="scientific">Hydrogenimonas cancrithermarum</name>
    <dbReference type="NCBI Taxonomy" id="2993563"/>
    <lineage>
        <taxon>Bacteria</taxon>
        <taxon>Pseudomonadati</taxon>
        <taxon>Campylobacterota</taxon>
        <taxon>Epsilonproteobacteria</taxon>
        <taxon>Campylobacterales</taxon>
        <taxon>Hydrogenimonadaceae</taxon>
        <taxon>Hydrogenimonas</taxon>
    </lineage>
</organism>
<protein>
    <submittedName>
        <fullName evidence="1">Uncharacterized protein</fullName>
    </submittedName>
</protein>